<gene>
    <name evidence="1" type="ORF">CDAR_306551</name>
</gene>
<reference evidence="1 2" key="1">
    <citation type="submission" date="2021-06" db="EMBL/GenBank/DDBJ databases">
        <title>Caerostris darwini draft genome.</title>
        <authorList>
            <person name="Kono N."/>
            <person name="Arakawa K."/>
        </authorList>
    </citation>
    <scope>NUCLEOTIDE SEQUENCE [LARGE SCALE GENOMIC DNA]</scope>
</reference>
<protein>
    <submittedName>
        <fullName evidence="1">Uncharacterized protein</fullName>
    </submittedName>
</protein>
<keyword evidence="2" id="KW-1185">Reference proteome</keyword>
<organism evidence="1 2">
    <name type="scientific">Caerostris darwini</name>
    <dbReference type="NCBI Taxonomy" id="1538125"/>
    <lineage>
        <taxon>Eukaryota</taxon>
        <taxon>Metazoa</taxon>
        <taxon>Ecdysozoa</taxon>
        <taxon>Arthropoda</taxon>
        <taxon>Chelicerata</taxon>
        <taxon>Arachnida</taxon>
        <taxon>Araneae</taxon>
        <taxon>Araneomorphae</taxon>
        <taxon>Entelegynae</taxon>
        <taxon>Araneoidea</taxon>
        <taxon>Araneidae</taxon>
        <taxon>Caerostris</taxon>
    </lineage>
</organism>
<dbReference type="AlphaFoldDB" id="A0AAV4MX50"/>
<dbReference type="EMBL" id="BPLQ01000929">
    <property type="protein sequence ID" value="GIX76506.1"/>
    <property type="molecule type" value="Genomic_DNA"/>
</dbReference>
<sequence length="134" mass="15250">MDIGLLKTSPTRSPSAWRKLSYPDHNVAQSLVRRLSIGSKVRNLTRRRLFFLPTRLPKLHFAFNMAAEYRELFKFEAPFDGRHASFAPGRPPPFILSPHSMLHFHRPLEIASTLVLRSRVPGKMPSQTCASGLN</sequence>
<comment type="caution">
    <text evidence="1">The sequence shown here is derived from an EMBL/GenBank/DDBJ whole genome shotgun (WGS) entry which is preliminary data.</text>
</comment>
<name>A0AAV4MX50_9ARAC</name>
<evidence type="ECO:0000313" key="2">
    <source>
        <dbReference type="Proteomes" id="UP001054837"/>
    </source>
</evidence>
<dbReference type="Proteomes" id="UP001054837">
    <property type="component" value="Unassembled WGS sequence"/>
</dbReference>
<evidence type="ECO:0000313" key="1">
    <source>
        <dbReference type="EMBL" id="GIX76506.1"/>
    </source>
</evidence>
<proteinExistence type="predicted"/>
<accession>A0AAV4MX50</accession>